<sequence>MEDLFPRYAKIKDRVLKLNPLPDGQEQVDYDLIIDYAIEKVLWDVSNYTNVEVAELPVALDMVIISLVNNVLMERAFLKPADGDGQAITSISEGDTSVSYRDPVSVYKTLSGIDTVTSDYRSQLNKFRVVVW</sequence>
<dbReference type="PATRIC" id="fig|1293598.4.peg.1132"/>
<dbReference type="Proteomes" id="UP000050969">
    <property type="component" value="Unassembled WGS sequence"/>
</dbReference>
<protein>
    <submittedName>
        <fullName evidence="1">Uncharacterized protein</fullName>
    </submittedName>
</protein>
<evidence type="ECO:0000313" key="2">
    <source>
        <dbReference type="Proteomes" id="UP000050969"/>
    </source>
</evidence>
<comment type="caution">
    <text evidence="1">The sequence shown here is derived from an EMBL/GenBank/DDBJ whole genome shotgun (WGS) entry which is preliminary data.</text>
</comment>
<name>A0A0R2N0V7_9LACO</name>
<accession>A0A0R2N0V7</accession>
<proteinExistence type="predicted"/>
<dbReference type="EMBL" id="JQCE01000035">
    <property type="protein sequence ID" value="KRO16634.1"/>
    <property type="molecule type" value="Genomic_DNA"/>
</dbReference>
<dbReference type="STRING" id="1293598.IV56_GL001079"/>
<keyword evidence="2" id="KW-1185">Reference proteome</keyword>
<gene>
    <name evidence="1" type="ORF">IV56_GL001079</name>
</gene>
<evidence type="ECO:0000313" key="1">
    <source>
        <dbReference type="EMBL" id="KRO16634.1"/>
    </source>
</evidence>
<dbReference type="RefSeq" id="WP_056992971.1">
    <property type="nucleotide sequence ID" value="NZ_JQCE01000035.1"/>
</dbReference>
<reference evidence="1 2" key="1">
    <citation type="journal article" date="2015" name="Genome Announc.">
        <title>Expanding the biotechnology potential of lactobacilli through comparative genomics of 213 strains and associated genera.</title>
        <authorList>
            <person name="Sun Z."/>
            <person name="Harris H.M."/>
            <person name="McCann A."/>
            <person name="Guo C."/>
            <person name="Argimon S."/>
            <person name="Zhang W."/>
            <person name="Yang X."/>
            <person name="Jeffery I.B."/>
            <person name="Cooney J.C."/>
            <person name="Kagawa T.F."/>
            <person name="Liu W."/>
            <person name="Song Y."/>
            <person name="Salvetti E."/>
            <person name="Wrobel A."/>
            <person name="Rasinkangas P."/>
            <person name="Parkhill J."/>
            <person name="Rea M.C."/>
            <person name="O'Sullivan O."/>
            <person name="Ritari J."/>
            <person name="Douillard F.P."/>
            <person name="Paul Ross R."/>
            <person name="Yang R."/>
            <person name="Briner A.E."/>
            <person name="Felis G.E."/>
            <person name="de Vos W.M."/>
            <person name="Barrangou R."/>
            <person name="Klaenhammer T.R."/>
            <person name="Caufield P.W."/>
            <person name="Cui Y."/>
            <person name="Zhang H."/>
            <person name="O'Toole P.W."/>
        </authorList>
    </citation>
    <scope>NUCLEOTIDE SEQUENCE [LARGE SCALE GENOMIC DNA]</scope>
    <source>
        <strain evidence="1 2">DSM 24301</strain>
    </source>
</reference>
<organism evidence="1 2">
    <name type="scientific">Lacticaseibacillus saniviri JCM 17471 = DSM 24301</name>
    <dbReference type="NCBI Taxonomy" id="1293598"/>
    <lineage>
        <taxon>Bacteria</taxon>
        <taxon>Bacillati</taxon>
        <taxon>Bacillota</taxon>
        <taxon>Bacilli</taxon>
        <taxon>Lactobacillales</taxon>
        <taxon>Lactobacillaceae</taxon>
        <taxon>Lacticaseibacillus</taxon>
    </lineage>
</organism>
<dbReference type="AlphaFoldDB" id="A0A0R2N0V7"/>